<name>A0A0F7ZLF2_9HYPO</name>
<keyword evidence="8" id="KW-1185">Reference proteome</keyword>
<dbReference type="GO" id="GO:0000463">
    <property type="term" value="P:maturation of LSU-rRNA from tricistronic rRNA transcript (SSU-rRNA, 5.8S rRNA, LSU-rRNA)"/>
    <property type="evidence" value="ECO:0007669"/>
    <property type="project" value="TreeGrafter"/>
</dbReference>
<evidence type="ECO:0000313" key="8">
    <source>
        <dbReference type="Proteomes" id="UP000054481"/>
    </source>
</evidence>
<dbReference type="InterPro" id="IPR051639">
    <property type="entry name" value="BCD1"/>
</dbReference>
<dbReference type="GO" id="GO:0005634">
    <property type="term" value="C:nucleus"/>
    <property type="evidence" value="ECO:0007669"/>
    <property type="project" value="TreeGrafter"/>
</dbReference>
<feature type="compositionally biased region" description="Polar residues" evidence="5">
    <location>
        <begin position="94"/>
        <end position="107"/>
    </location>
</feature>
<dbReference type="PANTHER" id="PTHR13483:SF11">
    <property type="entry name" value="ZINC FINGER HIT DOMAIN-CONTAINING PROTEIN 3"/>
    <property type="match status" value="1"/>
</dbReference>
<evidence type="ECO:0000256" key="2">
    <source>
        <dbReference type="ARBA" id="ARBA00022771"/>
    </source>
</evidence>
<dbReference type="Proteomes" id="UP000054481">
    <property type="component" value="Unassembled WGS sequence"/>
</dbReference>
<organism evidence="7 8">
    <name type="scientific">Hirsutella minnesotensis 3608</name>
    <dbReference type="NCBI Taxonomy" id="1043627"/>
    <lineage>
        <taxon>Eukaryota</taxon>
        <taxon>Fungi</taxon>
        <taxon>Dikarya</taxon>
        <taxon>Ascomycota</taxon>
        <taxon>Pezizomycotina</taxon>
        <taxon>Sordariomycetes</taxon>
        <taxon>Hypocreomycetidae</taxon>
        <taxon>Hypocreales</taxon>
        <taxon>Ophiocordycipitaceae</taxon>
        <taxon>Hirsutella</taxon>
    </lineage>
</organism>
<evidence type="ECO:0000256" key="5">
    <source>
        <dbReference type="SAM" id="MobiDB-lite"/>
    </source>
</evidence>
<dbReference type="GO" id="GO:0000492">
    <property type="term" value="P:box C/D snoRNP assembly"/>
    <property type="evidence" value="ECO:0007669"/>
    <property type="project" value="TreeGrafter"/>
</dbReference>
<feature type="domain" description="HIT-type" evidence="6">
    <location>
        <begin position="53"/>
        <end position="89"/>
    </location>
</feature>
<dbReference type="AlphaFoldDB" id="A0A0F7ZLF2"/>
<sequence>MTSTDDPGGPDAPPGPQTNSEAAPAPDPSKQQQVTRPENGDNVAPPPKAQSVCGVCEAAASKYKCSRCYLPYCSVACNKAHQANHPPDAESKTTSEPVSAASIQRPSEPTGPPHPFQVLENSDKLMWLFRKYPGLPQQLLDIHSATQPPPEDPSKRIPASLMKGVPNNRNWTQEKGIDRGKAALRRARRLPGEAGEGIREYCTLIMLLLGEEETKNGTATELQKEMAQRDVDMIRQLIEEEQGRS</sequence>
<dbReference type="Pfam" id="PF04438">
    <property type="entry name" value="zf-HIT"/>
    <property type="match status" value="1"/>
</dbReference>
<keyword evidence="2 4" id="KW-0863">Zinc-finger</keyword>
<dbReference type="GO" id="GO:0048254">
    <property type="term" value="P:snoRNA localization"/>
    <property type="evidence" value="ECO:0007669"/>
    <property type="project" value="TreeGrafter"/>
</dbReference>
<keyword evidence="3" id="KW-0862">Zinc</keyword>
<evidence type="ECO:0000256" key="4">
    <source>
        <dbReference type="PROSITE-ProRule" id="PRU00453"/>
    </source>
</evidence>
<dbReference type="GO" id="GO:0070761">
    <property type="term" value="C:pre-snoRNP complex"/>
    <property type="evidence" value="ECO:0007669"/>
    <property type="project" value="TreeGrafter"/>
</dbReference>
<dbReference type="SUPFAM" id="SSF144232">
    <property type="entry name" value="HIT/MYND zinc finger-like"/>
    <property type="match status" value="1"/>
</dbReference>
<accession>A0A0F7ZLF2</accession>
<evidence type="ECO:0000256" key="3">
    <source>
        <dbReference type="ARBA" id="ARBA00022833"/>
    </source>
</evidence>
<dbReference type="GO" id="GO:0008270">
    <property type="term" value="F:zinc ion binding"/>
    <property type="evidence" value="ECO:0007669"/>
    <property type="project" value="UniProtKB-UniRule"/>
</dbReference>
<protein>
    <recommendedName>
        <fullName evidence="6">HIT-type domain-containing protein</fullName>
    </recommendedName>
</protein>
<dbReference type="Gene3D" id="3.30.60.190">
    <property type="match status" value="1"/>
</dbReference>
<evidence type="ECO:0000259" key="6">
    <source>
        <dbReference type="PROSITE" id="PS51083"/>
    </source>
</evidence>
<feature type="region of interest" description="Disordered" evidence="5">
    <location>
        <begin position="81"/>
        <end position="115"/>
    </location>
</feature>
<keyword evidence="1" id="KW-0479">Metal-binding</keyword>
<dbReference type="OrthoDB" id="18412at2759"/>
<dbReference type="EMBL" id="KQ030587">
    <property type="protein sequence ID" value="KJZ71120.1"/>
    <property type="molecule type" value="Genomic_DNA"/>
</dbReference>
<dbReference type="PROSITE" id="PS51083">
    <property type="entry name" value="ZF_HIT"/>
    <property type="match status" value="1"/>
</dbReference>
<feature type="region of interest" description="Disordered" evidence="5">
    <location>
        <begin position="1"/>
        <end position="50"/>
    </location>
</feature>
<reference evidence="7 8" key="1">
    <citation type="journal article" date="2014" name="Genome Biol. Evol.">
        <title>Comparative genomics and transcriptomics analyses reveal divergent lifestyle features of nematode endoparasitic fungus Hirsutella minnesotensis.</title>
        <authorList>
            <person name="Lai Y."/>
            <person name="Liu K."/>
            <person name="Zhang X."/>
            <person name="Zhang X."/>
            <person name="Li K."/>
            <person name="Wang N."/>
            <person name="Shu C."/>
            <person name="Wu Y."/>
            <person name="Wang C."/>
            <person name="Bushley K.E."/>
            <person name="Xiang M."/>
            <person name="Liu X."/>
        </authorList>
    </citation>
    <scope>NUCLEOTIDE SEQUENCE [LARGE SCALE GENOMIC DNA]</scope>
    <source>
        <strain evidence="7 8">3608</strain>
    </source>
</reference>
<evidence type="ECO:0000256" key="1">
    <source>
        <dbReference type="ARBA" id="ARBA00022723"/>
    </source>
</evidence>
<dbReference type="InterPro" id="IPR007529">
    <property type="entry name" value="Znf_HIT"/>
</dbReference>
<dbReference type="PANTHER" id="PTHR13483">
    <property type="entry name" value="BOX C_D SNORNA PROTEIN 1-RELATED"/>
    <property type="match status" value="1"/>
</dbReference>
<proteinExistence type="predicted"/>
<evidence type="ECO:0000313" key="7">
    <source>
        <dbReference type="EMBL" id="KJZ71120.1"/>
    </source>
</evidence>
<dbReference type="CDD" id="cd23024">
    <property type="entry name" value="zf-HIT_ZNHIT2-3"/>
    <property type="match status" value="1"/>
</dbReference>
<gene>
    <name evidence="7" type="ORF">HIM_09474</name>
</gene>